<protein>
    <recommendedName>
        <fullName evidence="2">F-box domain-containing protein</fullName>
    </recommendedName>
</protein>
<organism evidence="3">
    <name type="scientific">Setaria italica</name>
    <name type="common">Foxtail millet</name>
    <name type="synonym">Panicum italicum</name>
    <dbReference type="NCBI Taxonomy" id="4555"/>
    <lineage>
        <taxon>Eukaryota</taxon>
        <taxon>Viridiplantae</taxon>
        <taxon>Streptophyta</taxon>
        <taxon>Embryophyta</taxon>
        <taxon>Tracheophyta</taxon>
        <taxon>Spermatophyta</taxon>
        <taxon>Magnoliopsida</taxon>
        <taxon>Liliopsida</taxon>
        <taxon>Poales</taxon>
        <taxon>Poaceae</taxon>
        <taxon>PACMAD clade</taxon>
        <taxon>Panicoideae</taxon>
        <taxon>Panicodae</taxon>
        <taxon>Paniceae</taxon>
        <taxon>Cenchrinae</taxon>
        <taxon>Setaria</taxon>
    </lineage>
</organism>
<dbReference type="STRING" id="4555.A0A368QJ25"/>
<dbReference type="SMART" id="SM00256">
    <property type="entry name" value="FBOX"/>
    <property type="match status" value="1"/>
</dbReference>
<evidence type="ECO:0000259" key="2">
    <source>
        <dbReference type="SMART" id="SM00256"/>
    </source>
</evidence>
<feature type="domain" description="F-box" evidence="2">
    <location>
        <begin position="14"/>
        <end position="54"/>
    </location>
</feature>
<sequence>AAAAAATSDGWDGIPADVFVDILRRIPPCPRWRLRLVCRHWRDVIDERAPEPRANVTKVLAFIRESGCCRAFVFDDLTTGRSRRWTWRTAAVSMVGTCNGLLCLRRERGDIAVTNPAIGFGYHPATGQYKIVHVLCSEQDSNLDAVLVFTLGDGSWQWREVPAPVGIHGVTYWATKDGKGIMSFDLKDEQVAPVEVPPLPAPGPMEWWRPSCQLTDVGGRLGLRSKTKVWVLEDGSEVEWTWVKRYTVLAHRAYRRQQIPLPHVAHGEHVLTTGEPWERSISLRQTLEAHRPRQERKMRPCGMVRVGAPRPETTVGVYALEEPSHSHIRPRRDQGASARVR</sequence>
<accession>A0A368QJ25</accession>
<dbReference type="NCBIfam" id="TIGR01640">
    <property type="entry name" value="F_box_assoc_1"/>
    <property type="match status" value="1"/>
</dbReference>
<name>A0A368QJ25_SETIT</name>
<dbReference type="InterPro" id="IPR017451">
    <property type="entry name" value="F-box-assoc_interact_dom"/>
</dbReference>
<reference evidence="3" key="2">
    <citation type="submission" date="2015-07" db="EMBL/GenBank/DDBJ databases">
        <authorList>
            <person name="Noorani M."/>
        </authorList>
    </citation>
    <scope>NUCLEOTIDE SEQUENCE</scope>
    <source>
        <strain evidence="3">Yugu1</strain>
    </source>
</reference>
<reference evidence="3" key="1">
    <citation type="journal article" date="2012" name="Nat. Biotechnol.">
        <title>Reference genome sequence of the model plant Setaria.</title>
        <authorList>
            <person name="Bennetzen J.L."/>
            <person name="Schmutz J."/>
            <person name="Wang H."/>
            <person name="Percifield R."/>
            <person name="Hawkins J."/>
            <person name="Pontaroli A.C."/>
            <person name="Estep M."/>
            <person name="Feng L."/>
            <person name="Vaughn J.N."/>
            <person name="Grimwood J."/>
            <person name="Jenkins J."/>
            <person name="Barry K."/>
            <person name="Lindquist E."/>
            <person name="Hellsten U."/>
            <person name="Deshpande S."/>
            <person name="Wang X."/>
            <person name="Wu X."/>
            <person name="Mitros T."/>
            <person name="Triplett J."/>
            <person name="Yang X."/>
            <person name="Ye C.Y."/>
            <person name="Mauro-Herrera M."/>
            <person name="Wang L."/>
            <person name="Li P."/>
            <person name="Sharma M."/>
            <person name="Sharma R."/>
            <person name="Ronald P.C."/>
            <person name="Panaud O."/>
            <person name="Kellogg E.A."/>
            <person name="Brutnell T.P."/>
            <person name="Doust A.N."/>
            <person name="Tuskan G.A."/>
            <person name="Rokhsar D."/>
            <person name="Devos K.M."/>
        </authorList>
    </citation>
    <scope>NUCLEOTIDE SEQUENCE [LARGE SCALE GENOMIC DNA]</scope>
    <source>
        <strain evidence="3">Yugu1</strain>
    </source>
</reference>
<gene>
    <name evidence="3" type="ORF">SETIT_3G256500v2</name>
</gene>
<dbReference type="InterPro" id="IPR013187">
    <property type="entry name" value="F-box-assoc_dom_typ3"/>
</dbReference>
<dbReference type="OrthoDB" id="693579at2759"/>
<evidence type="ECO:0000313" key="3">
    <source>
        <dbReference type="EMBL" id="RCV17892.1"/>
    </source>
</evidence>
<dbReference type="Pfam" id="PF00646">
    <property type="entry name" value="F-box"/>
    <property type="match status" value="1"/>
</dbReference>
<evidence type="ECO:0000256" key="1">
    <source>
        <dbReference type="SAM" id="MobiDB-lite"/>
    </source>
</evidence>
<dbReference type="Gene3D" id="1.20.1280.50">
    <property type="match status" value="1"/>
</dbReference>
<dbReference type="SUPFAM" id="SSF81383">
    <property type="entry name" value="F-box domain"/>
    <property type="match status" value="1"/>
</dbReference>
<dbReference type="InterPro" id="IPR001810">
    <property type="entry name" value="F-box_dom"/>
</dbReference>
<proteinExistence type="predicted"/>
<dbReference type="AlphaFoldDB" id="A0A368QJ25"/>
<dbReference type="PANTHER" id="PTHR31672:SF13">
    <property type="entry name" value="F-BOX PROTEIN CPR30-LIKE"/>
    <property type="match status" value="1"/>
</dbReference>
<feature type="non-terminal residue" evidence="3">
    <location>
        <position position="1"/>
    </location>
</feature>
<dbReference type="InterPro" id="IPR036047">
    <property type="entry name" value="F-box-like_dom_sf"/>
</dbReference>
<feature type="region of interest" description="Disordered" evidence="1">
    <location>
        <begin position="322"/>
        <end position="341"/>
    </location>
</feature>
<dbReference type="InterPro" id="IPR050796">
    <property type="entry name" value="SCF_F-box_component"/>
</dbReference>
<dbReference type="PANTHER" id="PTHR31672">
    <property type="entry name" value="BNACNNG10540D PROTEIN"/>
    <property type="match status" value="1"/>
</dbReference>
<dbReference type="EMBL" id="CM003530">
    <property type="protein sequence ID" value="RCV17892.1"/>
    <property type="molecule type" value="Genomic_DNA"/>
</dbReference>
<dbReference type="Pfam" id="PF08268">
    <property type="entry name" value="FBA_3"/>
    <property type="match status" value="1"/>
</dbReference>